<keyword evidence="2" id="KW-1185">Reference proteome</keyword>
<dbReference type="SUPFAM" id="SSF50370">
    <property type="entry name" value="Ricin B-like lectins"/>
    <property type="match status" value="1"/>
</dbReference>
<dbReference type="OrthoDB" id="2131701at2759"/>
<name>A0A8H4JCB9_9HYPO</name>
<protein>
    <recommendedName>
        <fullName evidence="3">Ricin B lectin domain-containing protein</fullName>
    </recommendedName>
</protein>
<evidence type="ECO:0000313" key="2">
    <source>
        <dbReference type="Proteomes" id="UP000536711"/>
    </source>
</evidence>
<dbReference type="EMBL" id="JAADJF010000664">
    <property type="protein sequence ID" value="KAF4414890.1"/>
    <property type="molecule type" value="Genomic_DNA"/>
</dbReference>
<accession>A0A8H4JCB9</accession>
<dbReference type="InterPro" id="IPR035992">
    <property type="entry name" value="Ricin_B-like_lectins"/>
</dbReference>
<dbReference type="Proteomes" id="UP000536711">
    <property type="component" value="Unassembled WGS sequence"/>
</dbReference>
<comment type="caution">
    <text evidence="1">The sequence shown here is derived from an EMBL/GenBank/DDBJ whole genome shotgun (WGS) entry which is preliminary data.</text>
</comment>
<reference evidence="1 2" key="1">
    <citation type="submission" date="2020-01" db="EMBL/GenBank/DDBJ databases">
        <title>Identification and distribution of gene clusters putatively required for synthesis of sphingolipid metabolism inhibitors in phylogenetically diverse species of the filamentous fungus Fusarium.</title>
        <authorList>
            <person name="Kim H.-S."/>
            <person name="Busman M."/>
            <person name="Brown D.W."/>
            <person name="Divon H."/>
            <person name="Uhlig S."/>
            <person name="Proctor R.H."/>
        </authorList>
    </citation>
    <scope>NUCLEOTIDE SEQUENCE [LARGE SCALE GENOMIC DNA]</scope>
    <source>
        <strain evidence="1 2">NRRL 13308</strain>
    </source>
</reference>
<sequence>MSEHSSRPPQPKFIGAFNFIVEATGTLMDLAGGGGQEPPVIAYMMQDDGNHRNQIWSVYSVPDKDTVIIKSEADLTWLCFSGRDYPVRTDHVHWTDERAQWRLQGGDIDNLDNGAPVSVCSVRRPDSVLDLEGGIPTGRILTYNFHGSPNQLFKLRRKW</sequence>
<gene>
    <name evidence="1" type="ORF">FACUT_13870</name>
</gene>
<evidence type="ECO:0008006" key="3">
    <source>
        <dbReference type="Google" id="ProtNLM"/>
    </source>
</evidence>
<evidence type="ECO:0000313" key="1">
    <source>
        <dbReference type="EMBL" id="KAF4414890.1"/>
    </source>
</evidence>
<dbReference type="AlphaFoldDB" id="A0A8H4JCB9"/>
<dbReference type="Gene3D" id="2.80.10.50">
    <property type="match status" value="1"/>
</dbReference>
<proteinExistence type="predicted"/>
<organism evidence="1 2">
    <name type="scientific">Fusarium acutatum</name>
    <dbReference type="NCBI Taxonomy" id="78861"/>
    <lineage>
        <taxon>Eukaryota</taxon>
        <taxon>Fungi</taxon>
        <taxon>Dikarya</taxon>
        <taxon>Ascomycota</taxon>
        <taxon>Pezizomycotina</taxon>
        <taxon>Sordariomycetes</taxon>
        <taxon>Hypocreomycetidae</taxon>
        <taxon>Hypocreales</taxon>
        <taxon>Nectriaceae</taxon>
        <taxon>Fusarium</taxon>
        <taxon>Fusarium fujikuroi species complex</taxon>
    </lineage>
</organism>